<dbReference type="CDD" id="cd00085">
    <property type="entry name" value="HNHc"/>
    <property type="match status" value="1"/>
</dbReference>
<name>A0ABU4PNQ2_9SPHN</name>
<reference evidence="1 2" key="1">
    <citation type="submission" date="2023-11" db="EMBL/GenBank/DDBJ databases">
        <title>MicrobeMod: A computational toolkit for identifying prokaryotic methylation and restriction-modification with nanopore sequencing.</title>
        <authorList>
            <person name="Crits-Christoph A."/>
            <person name="Kang S.C."/>
            <person name="Lee H."/>
            <person name="Ostrov N."/>
        </authorList>
    </citation>
    <scope>NUCLEOTIDE SEQUENCE [LARGE SCALE GENOMIC DNA]</scope>
    <source>
        <strain evidence="1 2">ATCC 14820</strain>
    </source>
</reference>
<keyword evidence="1" id="KW-0378">Hydrolase</keyword>
<gene>
    <name evidence="1" type="ORF">SIL82_12385</name>
</gene>
<evidence type="ECO:0000313" key="2">
    <source>
        <dbReference type="Proteomes" id="UP001279660"/>
    </source>
</evidence>
<dbReference type="Proteomes" id="UP001279660">
    <property type="component" value="Unassembled WGS sequence"/>
</dbReference>
<keyword evidence="1" id="KW-0540">Nuclease</keyword>
<organism evidence="1 2">
    <name type="scientific">Sphingomonas echinoides</name>
    <dbReference type="NCBI Taxonomy" id="59803"/>
    <lineage>
        <taxon>Bacteria</taxon>
        <taxon>Pseudomonadati</taxon>
        <taxon>Pseudomonadota</taxon>
        <taxon>Alphaproteobacteria</taxon>
        <taxon>Sphingomonadales</taxon>
        <taxon>Sphingomonadaceae</taxon>
        <taxon>Sphingomonas</taxon>
    </lineage>
</organism>
<evidence type="ECO:0000313" key="1">
    <source>
        <dbReference type="EMBL" id="MDX5985059.1"/>
    </source>
</evidence>
<dbReference type="InterPro" id="IPR003615">
    <property type="entry name" value="HNH_nuc"/>
</dbReference>
<protein>
    <submittedName>
        <fullName evidence="1">HNH endonuclease signature motif containing protein</fullName>
    </submittedName>
</protein>
<dbReference type="RefSeq" id="WP_010402498.1">
    <property type="nucleotide sequence ID" value="NZ_JAWXXV010000001.1"/>
</dbReference>
<proteinExistence type="predicted"/>
<dbReference type="EMBL" id="JAWXXV010000001">
    <property type="protein sequence ID" value="MDX5985059.1"/>
    <property type="molecule type" value="Genomic_DNA"/>
</dbReference>
<accession>A0ABU4PNQ2</accession>
<comment type="caution">
    <text evidence="1">The sequence shown here is derived from an EMBL/GenBank/DDBJ whole genome shotgun (WGS) entry which is preliminary data.</text>
</comment>
<keyword evidence="1" id="KW-0255">Endonuclease</keyword>
<dbReference type="GO" id="GO:0004519">
    <property type="term" value="F:endonuclease activity"/>
    <property type="evidence" value="ECO:0007669"/>
    <property type="project" value="UniProtKB-KW"/>
</dbReference>
<keyword evidence="2" id="KW-1185">Reference proteome</keyword>
<sequence>MNRTQAALVSRGVDTVRAQQLVADGWTVSKLRASTEADLTALGLGEVIISQIVKGARPAIPIPTLMQVLFANRFTCCVCRNSERGIILHHIIPWETSRDHSAPNLAVLCLEHHEKAHIRSTLSRNLDADALRSFKAEWEEVCRHSDLSAILQASRLDYDAWLYFNHLRLFELAKQLQLRFKEIDGFNGARRLRLIDAAGHILPRNSRISYMYDGAEGQTLYHYVRGVLEEVLKRIRVVNFSDLLDRSNVHALLAAGDFLLVQGAHTFKGLTDRKKGQGEAMQGSRRANNVELRYSFDRWEATSMSAWSTWLAGRQSVASLVQVKDIQREDGDAVIAATVIAISNGHHKLQHRNYSPRYGRYMFYNYDEDEADDDWGDLDG</sequence>